<organism evidence="1">
    <name type="scientific">uncultured marine thaumarchaeote AD1000_05_B01</name>
    <dbReference type="NCBI Taxonomy" id="1455883"/>
    <lineage>
        <taxon>Archaea</taxon>
        <taxon>Nitrososphaerota</taxon>
        <taxon>environmental samples</taxon>
    </lineage>
</organism>
<proteinExistence type="predicted"/>
<protein>
    <recommendedName>
        <fullName evidence="2">DUF5655 domain-containing protein</fullName>
    </recommendedName>
</protein>
<sequence>MCPKHTSQLRKINLFYYPKYPNKVMNRSYDDFMKEADPKVQPLMDSLRKFCFSLGSNVVEDIRMHRVVFCKSFAFRWFVDVEPQSDSVLLKIQKSRRETQTVELGLDQDLDKTQELIREAYNSIH</sequence>
<accession>A0A075FLR3</accession>
<name>A0A075FLR3_9ARCH</name>
<dbReference type="EMBL" id="KF900316">
    <property type="protein sequence ID" value="AIE90682.1"/>
    <property type="molecule type" value="Genomic_DNA"/>
</dbReference>
<dbReference type="AlphaFoldDB" id="A0A075FLR3"/>
<evidence type="ECO:0000313" key="1">
    <source>
        <dbReference type="EMBL" id="AIE90682.1"/>
    </source>
</evidence>
<evidence type="ECO:0008006" key="2">
    <source>
        <dbReference type="Google" id="ProtNLM"/>
    </source>
</evidence>
<reference evidence="1" key="1">
    <citation type="journal article" date="2014" name="Genome Biol. Evol.">
        <title>Pangenome evidence for extensive interdomain horizontal transfer affecting lineage core and shell genes in uncultured planktonic thaumarchaeota and euryarchaeota.</title>
        <authorList>
            <person name="Deschamps P."/>
            <person name="Zivanovic Y."/>
            <person name="Moreira D."/>
            <person name="Rodriguez-Valera F."/>
            <person name="Lopez-Garcia P."/>
        </authorList>
    </citation>
    <scope>NUCLEOTIDE SEQUENCE</scope>
</reference>